<organism evidence="2 3">
    <name type="scientific">Streptomyces antibioticus</name>
    <dbReference type="NCBI Taxonomy" id="1890"/>
    <lineage>
        <taxon>Bacteria</taxon>
        <taxon>Bacillati</taxon>
        <taxon>Actinomycetota</taxon>
        <taxon>Actinomycetes</taxon>
        <taxon>Kitasatosporales</taxon>
        <taxon>Streptomycetaceae</taxon>
        <taxon>Streptomyces</taxon>
    </lineage>
</organism>
<proteinExistence type="predicted"/>
<accession>A0AAE6Y4I3</accession>
<protein>
    <submittedName>
        <fullName evidence="2">Uncharacterized protein</fullName>
    </submittedName>
</protein>
<evidence type="ECO:0000256" key="1">
    <source>
        <dbReference type="SAM" id="Phobius"/>
    </source>
</evidence>
<dbReference type="AlphaFoldDB" id="A0AAE6Y4I3"/>
<reference evidence="2 3" key="1">
    <citation type="submission" date="2020-03" db="EMBL/GenBank/DDBJ databases">
        <title>Is there a link between lipid content and antibiotic production in Streptomyces?</title>
        <authorList>
            <person name="David M."/>
            <person name="Lejeune C."/>
            <person name="Abreu S."/>
            <person name="Thibessard A."/>
            <person name="Leblond P."/>
            <person name="Chaminade P."/>
            <person name="Virolle M.-J."/>
        </authorList>
    </citation>
    <scope>NUCLEOTIDE SEQUENCE [LARGE SCALE GENOMIC DNA]</scope>
    <source>
        <strain evidence="2 3">DSM 41481</strain>
    </source>
</reference>
<dbReference type="GeneID" id="93956331"/>
<keyword evidence="1" id="KW-0472">Membrane</keyword>
<name>A0AAE6Y4I3_STRAT</name>
<evidence type="ECO:0000313" key="3">
    <source>
        <dbReference type="Proteomes" id="UP000502504"/>
    </source>
</evidence>
<dbReference type="Proteomes" id="UP000502504">
    <property type="component" value="Chromosome"/>
</dbReference>
<evidence type="ECO:0000313" key="2">
    <source>
        <dbReference type="EMBL" id="QIT42119.1"/>
    </source>
</evidence>
<feature type="transmembrane region" description="Helical" evidence="1">
    <location>
        <begin position="26"/>
        <end position="48"/>
    </location>
</feature>
<sequence length="57" mass="5986">MLVTFLLLLLVAVVLGIIGVAAEGLGWLLAVGIALLVVDVVLAVTVWARRARSHPAR</sequence>
<keyword evidence="1" id="KW-1133">Transmembrane helix</keyword>
<dbReference type="RefSeq" id="WP_167797115.1">
    <property type="nucleotide sequence ID" value="NZ_CM007717.1"/>
</dbReference>
<gene>
    <name evidence="2" type="ORF">HCX60_20925</name>
</gene>
<keyword evidence="1" id="KW-0812">Transmembrane</keyword>
<dbReference type="EMBL" id="CP050692">
    <property type="protein sequence ID" value="QIT42119.1"/>
    <property type="molecule type" value="Genomic_DNA"/>
</dbReference>